<dbReference type="InterPro" id="IPR036286">
    <property type="entry name" value="LexA/Signal_pep-like_sf"/>
</dbReference>
<gene>
    <name evidence="9" type="ORF">HMPREF9442_01087</name>
</gene>
<dbReference type="PANTHER" id="PTHR33516">
    <property type="entry name" value="LEXA REPRESSOR"/>
    <property type="match status" value="1"/>
</dbReference>
<evidence type="ECO:0000259" key="8">
    <source>
        <dbReference type="Pfam" id="PF00717"/>
    </source>
</evidence>
<dbReference type="eggNOG" id="COG1974">
    <property type="taxonomic scope" value="Bacteria"/>
</dbReference>
<evidence type="ECO:0000256" key="4">
    <source>
        <dbReference type="ARBA" id="ARBA00022813"/>
    </source>
</evidence>
<keyword evidence="4 7" id="KW-0068">Autocatalytic cleavage</keyword>
<dbReference type="AlphaFoldDB" id="F3QSC9"/>
<dbReference type="PRINTS" id="PR00726">
    <property type="entry name" value="LEXASERPTASE"/>
</dbReference>
<dbReference type="InterPro" id="IPR006197">
    <property type="entry name" value="Peptidase_S24_LexA"/>
</dbReference>
<dbReference type="STRING" id="762982.HMPREF9442_01087"/>
<dbReference type="NCBIfam" id="NF007621">
    <property type="entry name" value="PRK10276.1"/>
    <property type="match status" value="1"/>
</dbReference>
<dbReference type="PANTHER" id="PTHR33516:SF2">
    <property type="entry name" value="LEXA REPRESSOR-RELATED"/>
    <property type="match status" value="1"/>
</dbReference>
<keyword evidence="3 7" id="KW-0378">Hydrolase</keyword>
<organism evidence="9 10">
    <name type="scientific">Paraprevotella xylaniphila YIT 11841</name>
    <dbReference type="NCBI Taxonomy" id="762982"/>
    <lineage>
        <taxon>Bacteria</taxon>
        <taxon>Pseudomonadati</taxon>
        <taxon>Bacteroidota</taxon>
        <taxon>Bacteroidia</taxon>
        <taxon>Bacteroidales</taxon>
        <taxon>Prevotellaceae</taxon>
        <taxon>Paraprevotella</taxon>
    </lineage>
</organism>
<evidence type="ECO:0000256" key="5">
    <source>
        <dbReference type="ARBA" id="ARBA00023204"/>
    </source>
</evidence>
<keyword evidence="5" id="KW-0234">DNA repair</keyword>
<dbReference type="InterPro" id="IPR050077">
    <property type="entry name" value="LexA_repressor"/>
</dbReference>
<dbReference type="SUPFAM" id="SSF51306">
    <property type="entry name" value="LexA/Signal peptidase"/>
    <property type="match status" value="1"/>
</dbReference>
<dbReference type="Proteomes" id="UP000005546">
    <property type="component" value="Unassembled WGS sequence"/>
</dbReference>
<evidence type="ECO:0000256" key="6">
    <source>
        <dbReference type="ARBA" id="ARBA00023236"/>
    </source>
</evidence>
<dbReference type="Gene3D" id="2.10.109.10">
    <property type="entry name" value="Umud Fragment, subunit A"/>
    <property type="match status" value="1"/>
</dbReference>
<keyword evidence="2" id="KW-0227">DNA damage</keyword>
<evidence type="ECO:0000256" key="1">
    <source>
        <dbReference type="ARBA" id="ARBA00007484"/>
    </source>
</evidence>
<evidence type="ECO:0000313" key="10">
    <source>
        <dbReference type="Proteomes" id="UP000005546"/>
    </source>
</evidence>
<sequence length="169" mass="18636">MTKEKRGVAASVMGKISYLCRMDEMKLSISPVDLSVPQVLPYSEEGVRAGFPSPAQDYMSGGIDLNKELVRHRETTFYARVSGHSMAGAGIEDGDLVVVDKSLEARTGDYVVACIDGEFTLKQFRLDAANCCAWLVPANEEFQPIKITGENDFRVWGVVTYVIKKLHKG</sequence>
<protein>
    <submittedName>
        <fullName evidence="9">Peptidase S24-like protein</fullName>
    </submittedName>
</protein>
<dbReference type="InterPro" id="IPR015927">
    <property type="entry name" value="Peptidase_S24_S26A/B/C"/>
</dbReference>
<comment type="similarity">
    <text evidence="1 7">Belongs to the peptidase S24 family.</text>
</comment>
<keyword evidence="10" id="KW-1185">Reference proteome</keyword>
<dbReference type="GO" id="GO:0009432">
    <property type="term" value="P:SOS response"/>
    <property type="evidence" value="ECO:0007669"/>
    <property type="project" value="UniProtKB-KW"/>
</dbReference>
<evidence type="ECO:0000313" key="9">
    <source>
        <dbReference type="EMBL" id="EGG55470.1"/>
    </source>
</evidence>
<dbReference type="GO" id="GO:0006355">
    <property type="term" value="P:regulation of DNA-templated transcription"/>
    <property type="evidence" value="ECO:0007669"/>
    <property type="project" value="InterPro"/>
</dbReference>
<evidence type="ECO:0000256" key="7">
    <source>
        <dbReference type="RuleBase" id="RU003991"/>
    </source>
</evidence>
<proteinExistence type="inferred from homology"/>
<dbReference type="GO" id="GO:0003677">
    <property type="term" value="F:DNA binding"/>
    <property type="evidence" value="ECO:0007669"/>
    <property type="project" value="InterPro"/>
</dbReference>
<feature type="domain" description="Peptidase S24/S26A/S26B/S26C" evidence="8">
    <location>
        <begin position="47"/>
        <end position="159"/>
    </location>
</feature>
<dbReference type="GO" id="GO:0006281">
    <property type="term" value="P:DNA repair"/>
    <property type="evidence" value="ECO:0007669"/>
    <property type="project" value="UniProtKB-KW"/>
</dbReference>
<dbReference type="MEROPS" id="S24.003"/>
<dbReference type="HOGENOM" id="CLU_066192_0_0_10"/>
<evidence type="ECO:0000256" key="3">
    <source>
        <dbReference type="ARBA" id="ARBA00022801"/>
    </source>
</evidence>
<dbReference type="InterPro" id="IPR039418">
    <property type="entry name" value="LexA-like"/>
</dbReference>
<dbReference type="CDD" id="cd06529">
    <property type="entry name" value="S24_LexA-like"/>
    <property type="match status" value="1"/>
</dbReference>
<comment type="caution">
    <text evidence="9">The sequence shown here is derived from an EMBL/GenBank/DDBJ whole genome shotgun (WGS) entry which is preliminary data.</text>
</comment>
<accession>F3QSC9</accession>
<reference evidence="9 10" key="1">
    <citation type="submission" date="2011-02" db="EMBL/GenBank/DDBJ databases">
        <authorList>
            <person name="Weinstock G."/>
            <person name="Sodergren E."/>
            <person name="Clifton S."/>
            <person name="Fulton L."/>
            <person name="Fulton B."/>
            <person name="Courtney L."/>
            <person name="Fronick C."/>
            <person name="Harrison M."/>
            <person name="Strong C."/>
            <person name="Farmer C."/>
            <person name="Delahaunty K."/>
            <person name="Markovic C."/>
            <person name="Hall O."/>
            <person name="Minx P."/>
            <person name="Tomlinson C."/>
            <person name="Mitreva M."/>
            <person name="Hou S."/>
            <person name="Chen J."/>
            <person name="Wollam A."/>
            <person name="Pepin K.H."/>
            <person name="Johnson M."/>
            <person name="Bhonagiri V."/>
            <person name="Zhang X."/>
            <person name="Suruliraj S."/>
            <person name="Warren W."/>
            <person name="Chinwalla A."/>
            <person name="Mardis E.R."/>
            <person name="Wilson R.K."/>
        </authorList>
    </citation>
    <scope>NUCLEOTIDE SEQUENCE [LARGE SCALE GENOMIC DNA]</scope>
    <source>
        <strain evidence="9 10">YIT 11841</strain>
    </source>
</reference>
<evidence type="ECO:0000256" key="2">
    <source>
        <dbReference type="ARBA" id="ARBA00022763"/>
    </source>
</evidence>
<dbReference type="Pfam" id="PF00717">
    <property type="entry name" value="Peptidase_S24"/>
    <property type="match status" value="1"/>
</dbReference>
<keyword evidence="6" id="KW-0742">SOS response</keyword>
<dbReference type="GO" id="GO:0016787">
    <property type="term" value="F:hydrolase activity"/>
    <property type="evidence" value="ECO:0007669"/>
    <property type="project" value="UniProtKB-KW"/>
</dbReference>
<name>F3QSC9_9BACT</name>
<dbReference type="EMBL" id="AFBR01000025">
    <property type="protein sequence ID" value="EGG55470.1"/>
    <property type="molecule type" value="Genomic_DNA"/>
</dbReference>